<dbReference type="OrthoDB" id="823504at2759"/>
<evidence type="ECO:0000256" key="1">
    <source>
        <dbReference type="ARBA" id="ARBA00022559"/>
    </source>
</evidence>
<dbReference type="Pfam" id="PF03098">
    <property type="entry name" value="An_peroxidase"/>
    <property type="match status" value="1"/>
</dbReference>
<dbReference type="Gene3D" id="1.10.640.10">
    <property type="entry name" value="Haem peroxidase domain superfamily, animal type"/>
    <property type="match status" value="1"/>
</dbReference>
<dbReference type="InterPro" id="IPR037120">
    <property type="entry name" value="Haem_peroxidase_sf_animal"/>
</dbReference>
<dbReference type="EMBL" id="GL888330">
    <property type="protein sequence ID" value="EGI62700.1"/>
    <property type="molecule type" value="Genomic_DNA"/>
</dbReference>
<dbReference type="InterPro" id="IPR010255">
    <property type="entry name" value="Haem_peroxidase_sf"/>
</dbReference>
<accession>F4WSW7</accession>
<sequence length="176" mass="20171">MKLLVSLGQQSLDFYYCVTSEHFRHKILIKVIERLVIKMASLYQRNLVSLGAALLCLDQIVKRVFDSQNMVRNYKCKTDLIDKDKMSKAVLALYHPECLPIAVNLRDNFYGPLGVRCLEFLRSGPAPKEGCEFGPREQLSQVTSYLDASMVYSSNAMHSDSLRIFRNVTLFFRPPI</sequence>
<reference evidence="2" key="1">
    <citation type="submission" date="2011-02" db="EMBL/GenBank/DDBJ databases">
        <title>The genome of the leaf-cutting ant Acromyrmex echinatior suggests key adaptations to social evolution and fungus farming.</title>
        <authorList>
            <person name="Nygaard S."/>
            <person name="Zhang G."/>
        </authorList>
    </citation>
    <scope>NUCLEOTIDE SEQUENCE</scope>
</reference>
<name>F4WSW7_ACREC</name>
<dbReference type="AlphaFoldDB" id="F4WSW7"/>
<organism evidence="3">
    <name type="scientific">Acromyrmex echinatior</name>
    <name type="common">Panamanian leafcutter ant</name>
    <name type="synonym">Acromyrmex octospinosus echinatior</name>
    <dbReference type="NCBI Taxonomy" id="103372"/>
    <lineage>
        <taxon>Eukaryota</taxon>
        <taxon>Metazoa</taxon>
        <taxon>Ecdysozoa</taxon>
        <taxon>Arthropoda</taxon>
        <taxon>Hexapoda</taxon>
        <taxon>Insecta</taxon>
        <taxon>Pterygota</taxon>
        <taxon>Neoptera</taxon>
        <taxon>Endopterygota</taxon>
        <taxon>Hymenoptera</taxon>
        <taxon>Apocrita</taxon>
        <taxon>Aculeata</taxon>
        <taxon>Formicoidea</taxon>
        <taxon>Formicidae</taxon>
        <taxon>Myrmicinae</taxon>
        <taxon>Acromyrmex</taxon>
    </lineage>
</organism>
<gene>
    <name evidence="2" type="ORF">G5I_08959</name>
</gene>
<protein>
    <submittedName>
        <fullName evidence="2">Chorion peroxidase</fullName>
    </submittedName>
</protein>
<keyword evidence="1 2" id="KW-0560">Oxidoreductase</keyword>
<dbReference type="InParanoid" id="F4WSW7"/>
<dbReference type="PANTHER" id="PTHR11475:SF109">
    <property type="entry name" value="CHORION PEROXIDASE-LIKE PROTEIN"/>
    <property type="match status" value="1"/>
</dbReference>
<dbReference type="GO" id="GO:0004601">
    <property type="term" value="F:peroxidase activity"/>
    <property type="evidence" value="ECO:0007669"/>
    <property type="project" value="UniProtKB-KW"/>
</dbReference>
<keyword evidence="1 2" id="KW-0575">Peroxidase</keyword>
<dbReference type="GO" id="GO:0020037">
    <property type="term" value="F:heme binding"/>
    <property type="evidence" value="ECO:0007669"/>
    <property type="project" value="InterPro"/>
</dbReference>
<evidence type="ECO:0000313" key="2">
    <source>
        <dbReference type="EMBL" id="EGI62700.1"/>
    </source>
</evidence>
<evidence type="ECO:0000313" key="3">
    <source>
        <dbReference type="Proteomes" id="UP000007755"/>
    </source>
</evidence>
<dbReference type="PANTHER" id="PTHR11475">
    <property type="entry name" value="OXIDASE/PEROXIDASE"/>
    <property type="match status" value="1"/>
</dbReference>
<keyword evidence="3" id="KW-1185">Reference proteome</keyword>
<dbReference type="eggNOG" id="KOG2408">
    <property type="taxonomic scope" value="Eukaryota"/>
</dbReference>
<dbReference type="Proteomes" id="UP000007755">
    <property type="component" value="Unassembled WGS sequence"/>
</dbReference>
<dbReference type="InterPro" id="IPR019791">
    <property type="entry name" value="Haem_peroxidase_animal"/>
</dbReference>
<proteinExistence type="predicted"/>
<dbReference type="SUPFAM" id="SSF48113">
    <property type="entry name" value="Heme-dependent peroxidases"/>
    <property type="match status" value="1"/>
</dbReference>
<dbReference type="PROSITE" id="PS50292">
    <property type="entry name" value="PEROXIDASE_3"/>
    <property type="match status" value="1"/>
</dbReference>
<dbReference type="GO" id="GO:0006979">
    <property type="term" value="P:response to oxidative stress"/>
    <property type="evidence" value="ECO:0007669"/>
    <property type="project" value="InterPro"/>
</dbReference>